<protein>
    <submittedName>
        <fullName evidence="2 4">Uncharacterized protein</fullName>
    </submittedName>
</protein>
<dbReference type="Proteomes" id="UP000279833">
    <property type="component" value="Unassembled WGS sequence"/>
</dbReference>
<feature type="compositionally biased region" description="Low complexity" evidence="1">
    <location>
        <begin position="28"/>
        <end position="44"/>
    </location>
</feature>
<dbReference type="WBParaSite" id="SCUD_0000234501-mRNA-1">
    <property type="protein sequence ID" value="SCUD_0000234501-mRNA-1"/>
    <property type="gene ID" value="SCUD_0000234501"/>
</dbReference>
<evidence type="ECO:0000313" key="3">
    <source>
        <dbReference type="Proteomes" id="UP000279833"/>
    </source>
</evidence>
<proteinExistence type="predicted"/>
<dbReference type="AlphaFoldDB" id="A0A183JI22"/>
<feature type="region of interest" description="Disordered" evidence="1">
    <location>
        <begin position="1"/>
        <end position="44"/>
    </location>
</feature>
<reference evidence="4" key="1">
    <citation type="submission" date="2016-06" db="UniProtKB">
        <authorList>
            <consortium name="WormBaseParasite"/>
        </authorList>
    </citation>
    <scope>IDENTIFICATION</scope>
</reference>
<evidence type="ECO:0000256" key="1">
    <source>
        <dbReference type="SAM" id="MobiDB-lite"/>
    </source>
</evidence>
<keyword evidence="3" id="KW-1185">Reference proteome</keyword>
<name>A0A183JI22_9TREM</name>
<reference evidence="2 3" key="2">
    <citation type="submission" date="2018-11" db="EMBL/GenBank/DDBJ databases">
        <authorList>
            <consortium name="Pathogen Informatics"/>
        </authorList>
    </citation>
    <scope>NUCLEOTIDE SEQUENCE [LARGE SCALE GENOMIC DNA]</scope>
    <source>
        <strain evidence="2">Dakar</strain>
        <strain evidence="3">Dakar, Senegal</strain>
    </source>
</reference>
<dbReference type="EMBL" id="UZAK01002227">
    <property type="protein sequence ID" value="VDO73911.1"/>
    <property type="molecule type" value="Genomic_DNA"/>
</dbReference>
<evidence type="ECO:0000313" key="2">
    <source>
        <dbReference type="EMBL" id="VDO73911.1"/>
    </source>
</evidence>
<accession>A0A183JI22</accession>
<dbReference type="STRING" id="6186.A0A183JI22"/>
<evidence type="ECO:0000313" key="4">
    <source>
        <dbReference type="WBParaSite" id="SCUD_0000234501-mRNA-1"/>
    </source>
</evidence>
<sequence length="215" mass="23510">MPRQLHTNILTTSQTNLRPAHSTPAFQSSDSNSASSCTSSTPGSPFVTGTSLISTTLAASCCTRLDSGYVGVGSNSISVSCSTTGQMISLSSPPLRNLSNSGGCMFNHSNPSHLSSPVSIHSYGTVNAGIVTNTQQQQQQQPHSPRHSGQCFNHFEFPIYTFYRYLFLCSHYHVLSIIRISPAVKFNCRSIDDITRFDDRYVNITYLHLLPVVEK</sequence>
<feature type="compositionally biased region" description="Polar residues" evidence="1">
    <location>
        <begin position="1"/>
        <end position="17"/>
    </location>
</feature>
<gene>
    <name evidence="2" type="ORF">SCUD_LOCUS2346</name>
</gene>
<organism evidence="4">
    <name type="scientific">Schistosoma curassoni</name>
    <dbReference type="NCBI Taxonomy" id="6186"/>
    <lineage>
        <taxon>Eukaryota</taxon>
        <taxon>Metazoa</taxon>
        <taxon>Spiralia</taxon>
        <taxon>Lophotrochozoa</taxon>
        <taxon>Platyhelminthes</taxon>
        <taxon>Trematoda</taxon>
        <taxon>Digenea</taxon>
        <taxon>Strigeidida</taxon>
        <taxon>Schistosomatoidea</taxon>
        <taxon>Schistosomatidae</taxon>
        <taxon>Schistosoma</taxon>
    </lineage>
</organism>